<dbReference type="GO" id="GO:0005840">
    <property type="term" value="C:ribosome"/>
    <property type="evidence" value="ECO:0007669"/>
    <property type="project" value="UniProtKB-KW"/>
</dbReference>
<dbReference type="GO" id="GO:0009432">
    <property type="term" value="P:SOS response"/>
    <property type="evidence" value="ECO:0007669"/>
    <property type="project" value="TreeGrafter"/>
</dbReference>
<keyword evidence="3" id="KW-0436">Ligase</keyword>
<evidence type="ECO:0000259" key="2">
    <source>
        <dbReference type="PROSITE" id="PS50975"/>
    </source>
</evidence>
<proteinExistence type="predicted"/>
<dbReference type="GO" id="GO:0046872">
    <property type="term" value="F:metal ion binding"/>
    <property type="evidence" value="ECO:0007669"/>
    <property type="project" value="InterPro"/>
</dbReference>
<feature type="domain" description="ATP-grasp" evidence="2">
    <location>
        <begin position="109"/>
        <end position="294"/>
    </location>
</feature>
<organism evidence="3 4">
    <name type="scientific">Streptomyces radiopugnans</name>
    <dbReference type="NCBI Taxonomy" id="403935"/>
    <lineage>
        <taxon>Bacteria</taxon>
        <taxon>Bacillati</taxon>
        <taxon>Actinomycetota</taxon>
        <taxon>Actinomycetes</taxon>
        <taxon>Kitasatosporales</taxon>
        <taxon>Streptomycetaceae</taxon>
        <taxon>Streptomyces</taxon>
    </lineage>
</organism>
<dbReference type="EMBL" id="FOET01000004">
    <property type="protein sequence ID" value="SEQ13952.1"/>
    <property type="molecule type" value="Genomic_DNA"/>
</dbReference>
<protein>
    <submittedName>
        <fullName evidence="3">Ribosomal protein S6--L-glutamate ligase</fullName>
    </submittedName>
</protein>
<name>A0A1H9DKC6_9ACTN</name>
<dbReference type="AlphaFoldDB" id="A0A1H9DKC6"/>
<dbReference type="InterPro" id="IPR013651">
    <property type="entry name" value="ATP-grasp_RimK-type"/>
</dbReference>
<evidence type="ECO:0000313" key="4">
    <source>
        <dbReference type="Proteomes" id="UP000199055"/>
    </source>
</evidence>
<dbReference type="SUPFAM" id="SSF56059">
    <property type="entry name" value="Glutathione synthetase ATP-binding domain-like"/>
    <property type="match status" value="1"/>
</dbReference>
<dbReference type="InterPro" id="IPR011761">
    <property type="entry name" value="ATP-grasp"/>
</dbReference>
<keyword evidence="3" id="KW-0687">Ribonucleoprotein</keyword>
<dbReference type="Proteomes" id="UP000199055">
    <property type="component" value="Unassembled WGS sequence"/>
</dbReference>
<dbReference type="GO" id="GO:0018169">
    <property type="term" value="F:ribosomal S6-glutamic acid ligase activity"/>
    <property type="evidence" value="ECO:0007669"/>
    <property type="project" value="TreeGrafter"/>
</dbReference>
<evidence type="ECO:0000313" key="3">
    <source>
        <dbReference type="EMBL" id="SEQ13952.1"/>
    </source>
</evidence>
<reference evidence="3 4" key="1">
    <citation type="submission" date="2016-10" db="EMBL/GenBank/DDBJ databases">
        <authorList>
            <person name="de Groot N.N."/>
        </authorList>
    </citation>
    <scope>NUCLEOTIDE SEQUENCE [LARGE SCALE GENOMIC DNA]</scope>
    <source>
        <strain evidence="3 4">CGMCC 4.3519</strain>
    </source>
</reference>
<keyword evidence="1" id="KW-0547">Nucleotide-binding</keyword>
<dbReference type="PANTHER" id="PTHR21621:SF0">
    <property type="entry name" value="BETA-CITRYLGLUTAMATE SYNTHASE B-RELATED"/>
    <property type="match status" value="1"/>
</dbReference>
<keyword evidence="1" id="KW-0067">ATP-binding</keyword>
<dbReference type="PANTHER" id="PTHR21621">
    <property type="entry name" value="RIBOSOMAL PROTEIN S6 MODIFICATION PROTEIN"/>
    <property type="match status" value="1"/>
</dbReference>
<dbReference type="GO" id="GO:0005524">
    <property type="term" value="F:ATP binding"/>
    <property type="evidence" value="ECO:0007669"/>
    <property type="project" value="UniProtKB-UniRule"/>
</dbReference>
<dbReference type="STRING" id="403935.SAMN05216481_104151"/>
<dbReference type="PROSITE" id="PS50975">
    <property type="entry name" value="ATP_GRASP"/>
    <property type="match status" value="1"/>
</dbReference>
<gene>
    <name evidence="3" type="ORF">SAMN05216481_104151</name>
</gene>
<keyword evidence="4" id="KW-1185">Reference proteome</keyword>
<accession>A0A1H9DKC6</accession>
<dbReference type="Gene3D" id="3.40.50.20">
    <property type="match status" value="1"/>
</dbReference>
<dbReference type="Gene3D" id="3.30.470.20">
    <property type="entry name" value="ATP-grasp fold, B domain"/>
    <property type="match status" value="1"/>
</dbReference>
<keyword evidence="3" id="KW-0689">Ribosomal protein</keyword>
<dbReference type="Pfam" id="PF08443">
    <property type="entry name" value="RimK"/>
    <property type="match status" value="1"/>
</dbReference>
<dbReference type="GO" id="GO:0005737">
    <property type="term" value="C:cytoplasm"/>
    <property type="evidence" value="ECO:0007669"/>
    <property type="project" value="TreeGrafter"/>
</dbReference>
<evidence type="ECO:0000256" key="1">
    <source>
        <dbReference type="PROSITE-ProRule" id="PRU00409"/>
    </source>
</evidence>
<sequence length="299" mass="32986">MKIGLLGWDYSGIDPDGTSLVEYGRERGHETSFFTLEEIAYHPGPEGVELTLKGEPAGSFDAVINRSKLYGDDWRDRVERLAMLSNVPGPRVFDPVDVWLTGYSKFLMAQKLAAAGLPVPPIRSAVSLADVEKAFEEWGDIILKPSYGYRGQDVERIHDFGAQKEVAEDLLTRFSTVLCQPYYPTEGGEYRISVAGDVTPINMLKLPPVGSWRCKTLEGASFERIDAPDELVDLSIRATRALGMTLSGLDVLPHEGGYMILEVNPVPGFLSVLGAEQHRQVLAGVYDWVERKVQEGPSA</sequence>
<dbReference type="RefSeq" id="WP_093658137.1">
    <property type="nucleotide sequence ID" value="NZ_FOET01000004.1"/>
</dbReference>